<gene>
    <name evidence="1" type="ORF">HRH59_11350</name>
</gene>
<comment type="caution">
    <text evidence="1">The sequence shown here is derived from an EMBL/GenBank/DDBJ whole genome shotgun (WGS) entry which is preliminary data.</text>
</comment>
<keyword evidence="2" id="KW-1185">Reference proteome</keyword>
<dbReference type="Proteomes" id="UP000523161">
    <property type="component" value="Unassembled WGS sequence"/>
</dbReference>
<name>A0A7Y5ELE8_9GAMM</name>
<sequence length="95" mass="10269">MDIVSRDPPIAGKSFHFTVEGGVGITKIRVFVDSSLELQHDCDDPPCHEMTKIPPRTCGATLKIIATDSDGNKTEFEHQIVDLDLGAGGIMEMGN</sequence>
<dbReference type="AlphaFoldDB" id="A0A7Y5ELE8"/>
<evidence type="ECO:0000313" key="2">
    <source>
        <dbReference type="Proteomes" id="UP000523161"/>
    </source>
</evidence>
<dbReference type="EMBL" id="JABSOD010000010">
    <property type="protein sequence ID" value="NRQ43138.1"/>
    <property type="molecule type" value="Genomic_DNA"/>
</dbReference>
<dbReference type="RefSeq" id="WP_173501383.1">
    <property type="nucleotide sequence ID" value="NZ_JABSOD010000010.1"/>
</dbReference>
<accession>A0A7Y5ELE8</accession>
<proteinExistence type="predicted"/>
<reference evidence="1 2" key="1">
    <citation type="submission" date="2020-06" db="EMBL/GenBank/DDBJ databases">
        <title>Rheinheimera sp. nov., a marine bacterium isolated from coastal.</title>
        <authorList>
            <person name="Yu Q."/>
            <person name="Qi Y."/>
            <person name="Pu J."/>
        </authorList>
    </citation>
    <scope>NUCLEOTIDE SEQUENCE [LARGE SCALE GENOMIC DNA]</scope>
    <source>
        <strain evidence="1 2">YQF-2</strain>
    </source>
</reference>
<evidence type="ECO:0000313" key="1">
    <source>
        <dbReference type="EMBL" id="NRQ43138.1"/>
    </source>
</evidence>
<protein>
    <submittedName>
        <fullName evidence="1">Uncharacterized protein</fullName>
    </submittedName>
</protein>
<organism evidence="1 2">
    <name type="scientific">Rheinheimera lutimaris</name>
    <dbReference type="NCBI Taxonomy" id="2740584"/>
    <lineage>
        <taxon>Bacteria</taxon>
        <taxon>Pseudomonadati</taxon>
        <taxon>Pseudomonadota</taxon>
        <taxon>Gammaproteobacteria</taxon>
        <taxon>Chromatiales</taxon>
        <taxon>Chromatiaceae</taxon>
        <taxon>Rheinheimera</taxon>
    </lineage>
</organism>